<dbReference type="InterPro" id="IPR008984">
    <property type="entry name" value="SMAD_FHA_dom_sf"/>
</dbReference>
<feature type="compositionally biased region" description="Acidic residues" evidence="7">
    <location>
        <begin position="1177"/>
        <end position="1188"/>
    </location>
</feature>
<dbReference type="Pfam" id="PF15276">
    <property type="entry name" value="PP1_bind"/>
    <property type="match status" value="1"/>
</dbReference>
<feature type="domain" description="FHA" evidence="8">
    <location>
        <begin position="177"/>
        <end position="226"/>
    </location>
</feature>
<evidence type="ECO:0000256" key="2">
    <source>
        <dbReference type="ARBA" id="ARBA00022499"/>
    </source>
</evidence>
<feature type="region of interest" description="Disordered" evidence="7">
    <location>
        <begin position="841"/>
        <end position="888"/>
    </location>
</feature>
<feature type="compositionally biased region" description="Low complexity" evidence="7">
    <location>
        <begin position="111"/>
        <end position="124"/>
    </location>
</feature>
<feature type="compositionally biased region" description="Basic and acidic residues" evidence="7">
    <location>
        <begin position="563"/>
        <end position="573"/>
    </location>
</feature>
<keyword evidence="6" id="KW-0131">Cell cycle</keyword>
<organism evidence="9 10">
    <name type="scientific">Entomortierella chlamydospora</name>
    <dbReference type="NCBI Taxonomy" id="101097"/>
    <lineage>
        <taxon>Eukaryota</taxon>
        <taxon>Fungi</taxon>
        <taxon>Fungi incertae sedis</taxon>
        <taxon>Mucoromycota</taxon>
        <taxon>Mortierellomycotina</taxon>
        <taxon>Mortierellomycetes</taxon>
        <taxon>Mortierellales</taxon>
        <taxon>Mortierellaceae</taxon>
        <taxon>Entomortierella</taxon>
    </lineage>
</organism>
<feature type="region of interest" description="Disordered" evidence="7">
    <location>
        <begin position="677"/>
        <end position="756"/>
    </location>
</feature>
<dbReference type="InterPro" id="IPR029334">
    <property type="entry name" value="PP1-bd"/>
</dbReference>
<dbReference type="PANTHER" id="PTHR21603:SF18">
    <property type="entry name" value="ANTIGEN KI-67-LIKE PROTEIN"/>
    <property type="match status" value="1"/>
</dbReference>
<comment type="caution">
    <text evidence="9">The sequence shown here is derived from an EMBL/GenBank/DDBJ whole genome shotgun (WGS) entry which is preliminary data.</text>
</comment>
<evidence type="ECO:0000256" key="6">
    <source>
        <dbReference type="ARBA" id="ARBA00023306"/>
    </source>
</evidence>
<dbReference type="InterPro" id="IPR000253">
    <property type="entry name" value="FHA_dom"/>
</dbReference>
<dbReference type="PANTHER" id="PTHR21603">
    <property type="entry name" value="ANTIGEN KI-67-LIKE PROTEIN"/>
    <property type="match status" value="1"/>
</dbReference>
<reference evidence="9" key="1">
    <citation type="journal article" date="2020" name="Fungal Divers.">
        <title>Resolving the Mortierellaceae phylogeny through synthesis of multi-gene phylogenetics and phylogenomics.</title>
        <authorList>
            <person name="Vandepol N."/>
            <person name="Liber J."/>
            <person name="Desiro A."/>
            <person name="Na H."/>
            <person name="Kennedy M."/>
            <person name="Barry K."/>
            <person name="Grigoriev I.V."/>
            <person name="Miller A.N."/>
            <person name="O'Donnell K."/>
            <person name="Stajich J.E."/>
            <person name="Bonito G."/>
        </authorList>
    </citation>
    <scope>NUCLEOTIDE SEQUENCE</scope>
    <source>
        <strain evidence="9">NRRL 2769</strain>
    </source>
</reference>
<feature type="compositionally biased region" description="Basic and acidic residues" evidence="7">
    <location>
        <begin position="1142"/>
        <end position="1156"/>
    </location>
</feature>
<keyword evidence="4" id="KW-0832">Ubl conjugation</keyword>
<feature type="compositionally biased region" description="Low complexity" evidence="7">
    <location>
        <begin position="583"/>
        <end position="593"/>
    </location>
</feature>
<keyword evidence="10" id="KW-1185">Reference proteome</keyword>
<feature type="compositionally biased region" description="Low complexity" evidence="7">
    <location>
        <begin position="29"/>
        <end position="54"/>
    </location>
</feature>
<feature type="region of interest" description="Disordered" evidence="7">
    <location>
        <begin position="926"/>
        <end position="972"/>
    </location>
</feature>
<feature type="compositionally biased region" description="Polar residues" evidence="7">
    <location>
        <begin position="1076"/>
        <end position="1085"/>
    </location>
</feature>
<feature type="compositionally biased region" description="Polar residues" evidence="7">
    <location>
        <begin position="926"/>
        <end position="937"/>
    </location>
</feature>
<feature type="compositionally biased region" description="Low complexity" evidence="7">
    <location>
        <begin position="1001"/>
        <end position="1014"/>
    </location>
</feature>
<feature type="region of interest" description="Disordered" evidence="7">
    <location>
        <begin position="1136"/>
        <end position="1285"/>
    </location>
</feature>
<feature type="region of interest" description="Disordered" evidence="7">
    <location>
        <begin position="1076"/>
        <end position="1095"/>
    </location>
</feature>
<dbReference type="SUPFAM" id="SSF49879">
    <property type="entry name" value="SMAD/FHA domain"/>
    <property type="match status" value="1"/>
</dbReference>
<feature type="compositionally biased region" description="Polar residues" evidence="7">
    <location>
        <begin position="950"/>
        <end position="964"/>
    </location>
</feature>
<dbReference type="EMBL" id="JAAAID010001791">
    <property type="protein sequence ID" value="KAG0008776.1"/>
    <property type="molecule type" value="Genomic_DNA"/>
</dbReference>
<protein>
    <submittedName>
        <fullName evidence="9">Antigen identified by monoclonal antibody Ki-67</fullName>
    </submittedName>
</protein>
<evidence type="ECO:0000313" key="10">
    <source>
        <dbReference type="Proteomes" id="UP000703661"/>
    </source>
</evidence>
<dbReference type="GO" id="GO:0051983">
    <property type="term" value="P:regulation of chromosome segregation"/>
    <property type="evidence" value="ECO:0007669"/>
    <property type="project" value="TreeGrafter"/>
</dbReference>
<feature type="region of interest" description="Disordered" evidence="7">
    <location>
        <begin position="1"/>
        <end position="143"/>
    </location>
</feature>
<feature type="compositionally biased region" description="Polar residues" evidence="7">
    <location>
        <begin position="55"/>
        <end position="75"/>
    </location>
</feature>
<feature type="region of interest" description="Disordered" evidence="7">
    <location>
        <begin position="546"/>
        <end position="606"/>
    </location>
</feature>
<accession>A0A9P6MPN4</accession>
<evidence type="ECO:0000256" key="1">
    <source>
        <dbReference type="ARBA" id="ARBA00004123"/>
    </source>
</evidence>
<feature type="compositionally biased region" description="Polar residues" evidence="7">
    <location>
        <begin position="846"/>
        <end position="862"/>
    </location>
</feature>
<evidence type="ECO:0000256" key="5">
    <source>
        <dbReference type="ARBA" id="ARBA00023242"/>
    </source>
</evidence>
<name>A0A9P6MPN4_9FUNG</name>
<keyword evidence="2" id="KW-1017">Isopeptide bond</keyword>
<keyword evidence="3" id="KW-0597">Phosphoprotein</keyword>
<comment type="subcellular location">
    <subcellularLocation>
        <location evidence="1">Nucleus</location>
    </subcellularLocation>
</comment>
<dbReference type="CDD" id="cd22673">
    <property type="entry name" value="FHA_Ki67"/>
    <property type="match status" value="1"/>
</dbReference>
<gene>
    <name evidence="9" type="primary">MKI67</name>
    <name evidence="9" type="ORF">BGZ80_003067</name>
</gene>
<dbReference type="GO" id="GO:0005694">
    <property type="term" value="C:chromosome"/>
    <property type="evidence" value="ECO:0007669"/>
    <property type="project" value="TreeGrafter"/>
</dbReference>
<feature type="region of interest" description="Disordered" evidence="7">
    <location>
        <begin position="764"/>
        <end position="783"/>
    </location>
</feature>
<feature type="region of interest" description="Disordered" evidence="7">
    <location>
        <begin position="628"/>
        <end position="662"/>
    </location>
</feature>
<feature type="compositionally biased region" description="Basic and acidic residues" evidence="7">
    <location>
        <begin position="725"/>
        <end position="736"/>
    </location>
</feature>
<feature type="compositionally biased region" description="Polar residues" evidence="7">
    <location>
        <begin position="769"/>
        <end position="783"/>
    </location>
</feature>
<evidence type="ECO:0000313" key="9">
    <source>
        <dbReference type="EMBL" id="KAG0008776.1"/>
    </source>
</evidence>
<keyword evidence="5" id="KW-0539">Nucleus</keyword>
<evidence type="ECO:0000256" key="3">
    <source>
        <dbReference type="ARBA" id="ARBA00022553"/>
    </source>
</evidence>
<sequence length="1304" mass="142170">MAETPKRRLLRKSALQASPFGAPIKSFHTPTTTTNTTTTNTTTTPTTPNATTTPVIDTTSDNSSNPFLSLNSDTQSLEDTDTTQDSPTRKSARLSAIQQKNLSQTHATTTSNNSSNNNNSNNNNRSTGGMNTPRKLVPPTTPKSKTILKTGVWGHIVGLKKLDESVYYRYPIDKSYCSFGRSDSNDIRVQIDAVSELHCKLIRRDDGEVWLKDTSTNGTLLNNVLVHDTARPIQHNDVMTIAGRKFRFESVEPVPRPPLQSAGISTPGRMVSNIQKTIDDDIQILAEIPSPTAGRLLLTPKKDTARSAAALESSLGLFTPNRAAKLSSLLVSPKPVPMPAFLAKSPKRMTTTPRKVLTMIDEPSVLNPTCTAVPPQAPTSEIEPGMQTPPQNKRKTPMDFDEGYVERTPKKVSFGPALSPEIFDKAEPPSTPMKRGQQQGILTPRKQGVSTPSLLSKLSALKPTTKPILTPSKLSRTSALHDMQKPAPLNLFAPDDTTEELEAIRMPLLTPSRQNRTTPIHGLQKLTPLGQLINEKMAGPVQKIQPINIQEAPGDSNATTELQDDKNKRRSEVLEEQPEPTEDSGSSSDNSNESSDDGLWNKLIPIPDAGDAGSAVSNILDENQQIISLDDLSDDDDGPPSTPTRGPMGRIATPLLSTPTRPRRLSDDLLQQEHTHHVIKLSSPPLLRPSDGENTNVRDIQSHRRSPSPPIVVNNPMYSGDVNPFEEHSTSSEVRLELSPSSFSTPPRLDADTVDTTPVYTPVRRQASSEHQQQDVTPFKTTPNSASRLALLQLSAQKIRGLPDLLQSPGSPPPLSTPIRPTMTLPLFDQFDDEELGANRGESDVQETNDGINTSESAVATNKSDEQTKTASLMDAKRRSSAPAAVDRSQSPIFSGIRGVFRTPQKVVESCFAGIAGIRNFMSPTRLASQQSSSRPSAVTELADNERTDGGSNIDKSGSFTGTSEEPGVENLDVRETVESVDEKEILLAKVSDSATALQRTPTKPTASGSTTTTPKRRIASHQDVMAILLGHPKEPSPKSKEFSFAKEPSVLTPSKSLDQIKARGRRSDILPQKRTIANRSQSQSAEDRVGAKGEQEIIKDSNGVIRRRRTISLFEFKGEVSYSSSAAPFVISRSENAPALESKEGVESLHSAGKEGEEDAEQAELLRLLGEGAESANEEEDAQGCENDDNKENIDYDAIDDASADPLLHGGDEVGLDEQNQKPPSEPKSPSRRTSLSPYNRSRESTPTKRRHSFKKRLGSASPAFRRYEQQNAELEEDEEDEDDMVVMISPKRVRVRSFLGDC</sequence>
<dbReference type="GO" id="GO:0007088">
    <property type="term" value="P:regulation of mitotic nuclear division"/>
    <property type="evidence" value="ECO:0007669"/>
    <property type="project" value="TreeGrafter"/>
</dbReference>
<dbReference type="GO" id="GO:0005634">
    <property type="term" value="C:nucleus"/>
    <property type="evidence" value="ECO:0007669"/>
    <property type="project" value="UniProtKB-SubCell"/>
</dbReference>
<dbReference type="Gene3D" id="2.60.200.20">
    <property type="match status" value="1"/>
</dbReference>
<feature type="region of interest" description="Disordered" evidence="7">
    <location>
        <begin position="994"/>
        <end position="1020"/>
    </location>
</feature>
<feature type="compositionally biased region" description="Polar residues" evidence="7">
    <location>
        <begin position="96"/>
        <end position="110"/>
    </location>
</feature>
<feature type="region of interest" description="Disordered" evidence="7">
    <location>
        <begin position="375"/>
        <end position="437"/>
    </location>
</feature>
<feature type="compositionally biased region" description="Basic residues" evidence="7">
    <location>
        <begin position="1249"/>
        <end position="1259"/>
    </location>
</feature>
<feature type="compositionally biased region" description="Low complexity" evidence="7">
    <location>
        <begin position="1164"/>
        <end position="1176"/>
    </location>
</feature>
<dbReference type="Proteomes" id="UP000703661">
    <property type="component" value="Unassembled WGS sequence"/>
</dbReference>
<proteinExistence type="predicted"/>
<feature type="compositionally biased region" description="Basic and acidic residues" evidence="7">
    <location>
        <begin position="1086"/>
        <end position="1095"/>
    </location>
</feature>
<evidence type="ECO:0000256" key="7">
    <source>
        <dbReference type="SAM" id="MobiDB-lite"/>
    </source>
</evidence>
<dbReference type="SMART" id="SM00240">
    <property type="entry name" value="FHA"/>
    <property type="match status" value="1"/>
</dbReference>
<dbReference type="PROSITE" id="PS50006">
    <property type="entry name" value="FHA_DOMAIN"/>
    <property type="match status" value="1"/>
</dbReference>
<evidence type="ECO:0000259" key="8">
    <source>
        <dbReference type="PROSITE" id="PS50006"/>
    </source>
</evidence>
<evidence type="ECO:0000256" key="4">
    <source>
        <dbReference type="ARBA" id="ARBA00022843"/>
    </source>
</evidence>
<dbReference type="Pfam" id="PF00498">
    <property type="entry name" value="FHA"/>
    <property type="match status" value="1"/>
</dbReference>
<feature type="compositionally biased region" description="Acidic residues" evidence="7">
    <location>
        <begin position="1275"/>
        <end position="1285"/>
    </location>
</feature>